<evidence type="ECO:0000313" key="3">
    <source>
        <dbReference type="Proteomes" id="UP000224083"/>
    </source>
</evidence>
<dbReference type="RefSeq" id="YP_009832863.1">
    <property type="nucleotide sequence ID" value="NC_048658.1"/>
</dbReference>
<dbReference type="EMBL" id="KY695153">
    <property type="protein sequence ID" value="ARB10803.1"/>
    <property type="molecule type" value="Genomic_DNA"/>
</dbReference>
<keyword evidence="1" id="KW-1133">Transmembrane helix</keyword>
<dbReference type="KEGG" id="vg:55631037"/>
<name>A0A1V0E5E9_9CAUD</name>
<keyword evidence="1" id="KW-0812">Transmembrane</keyword>
<evidence type="ECO:0000256" key="1">
    <source>
        <dbReference type="SAM" id="Phobius"/>
    </source>
</evidence>
<organism evidence="2 3">
    <name type="scientific">Staphylococcus phage SA7</name>
    <dbReference type="NCBI Taxonomy" id="1969736"/>
    <lineage>
        <taxon>Viruses</taxon>
        <taxon>Duplodnaviria</taxon>
        <taxon>Heunggongvirae</taxon>
        <taxon>Uroviricota</taxon>
        <taxon>Caudoviricetes</taxon>
        <taxon>Bronfenbrennervirinae</taxon>
        <taxon>Peeveelvirus</taxon>
        <taxon>Peeveelvirus SA7</taxon>
    </lineage>
</organism>
<dbReference type="Proteomes" id="UP000224083">
    <property type="component" value="Segment"/>
</dbReference>
<dbReference type="GeneID" id="55631037"/>
<feature type="transmembrane region" description="Helical" evidence="1">
    <location>
        <begin position="12"/>
        <end position="40"/>
    </location>
</feature>
<sequence length="50" mass="5815">MRIFIYDLIVLLFAFLISIYIIDDGVIINALGIFGMYKIIDSFSENIIKR</sequence>
<keyword evidence="3" id="KW-1185">Reference proteome</keyword>
<accession>A0A1V0E5E9</accession>
<keyword evidence="1" id="KW-0472">Membrane</keyword>
<evidence type="ECO:0000313" key="2">
    <source>
        <dbReference type="EMBL" id="ARB10803.1"/>
    </source>
</evidence>
<protein>
    <submittedName>
        <fullName evidence="2">Uncharacterized protein</fullName>
    </submittedName>
</protein>
<reference evidence="2 3" key="1">
    <citation type="submission" date="2017-03" db="EMBL/GenBank/DDBJ databases">
        <title>Complete Genome Sequence of Lytic Bacteriophage SA7 Infecting Staphylococcus aureus Isolates.</title>
        <authorList>
            <person name="Kim D."/>
        </authorList>
    </citation>
    <scope>NUCLEOTIDE SEQUENCE [LARGE SCALE GENOMIC DNA]</scope>
</reference>
<proteinExistence type="predicted"/>